<sequence length="110" mass="11736">METWAFVTARALIGIPMAGAYVTCPLYTKEISENCIRGILGSMNQLAEAQEVKFVQVFSEPLSIGSHITCTGTPCKDLPWLRRPGGARGHSGAFQRASPAAVCGAEHAET</sequence>
<evidence type="ECO:0000256" key="2">
    <source>
        <dbReference type="ARBA" id="ARBA00022692"/>
    </source>
</evidence>
<evidence type="ECO:0000256" key="1">
    <source>
        <dbReference type="ARBA" id="ARBA00004370"/>
    </source>
</evidence>
<keyword evidence="2" id="KW-0812">Transmembrane</keyword>
<evidence type="ECO:0000256" key="4">
    <source>
        <dbReference type="ARBA" id="ARBA00023136"/>
    </source>
</evidence>
<evidence type="ECO:0000256" key="3">
    <source>
        <dbReference type="ARBA" id="ARBA00022989"/>
    </source>
</evidence>
<reference evidence="5 6" key="1">
    <citation type="journal article" date="2015" name="Genome Biol. Evol.">
        <title>The genome of winter moth (Operophtera brumata) provides a genomic perspective on sexual dimorphism and phenology.</title>
        <authorList>
            <person name="Derks M.F."/>
            <person name="Smit S."/>
            <person name="Salis L."/>
            <person name="Schijlen E."/>
            <person name="Bossers A."/>
            <person name="Mateman C."/>
            <person name="Pijl A.S."/>
            <person name="de Ridder D."/>
            <person name="Groenen M.A."/>
            <person name="Visser M.E."/>
            <person name="Megens H.J."/>
        </authorList>
    </citation>
    <scope>NUCLEOTIDE SEQUENCE [LARGE SCALE GENOMIC DNA]</scope>
    <source>
        <strain evidence="5">WM2013NL</strain>
        <tissue evidence="5">Head and thorax</tissue>
    </source>
</reference>
<organism evidence="5 6">
    <name type="scientific">Operophtera brumata</name>
    <name type="common">Winter moth</name>
    <name type="synonym">Phalaena brumata</name>
    <dbReference type="NCBI Taxonomy" id="104452"/>
    <lineage>
        <taxon>Eukaryota</taxon>
        <taxon>Metazoa</taxon>
        <taxon>Ecdysozoa</taxon>
        <taxon>Arthropoda</taxon>
        <taxon>Hexapoda</taxon>
        <taxon>Insecta</taxon>
        <taxon>Pterygota</taxon>
        <taxon>Neoptera</taxon>
        <taxon>Endopterygota</taxon>
        <taxon>Lepidoptera</taxon>
        <taxon>Glossata</taxon>
        <taxon>Ditrysia</taxon>
        <taxon>Geometroidea</taxon>
        <taxon>Geometridae</taxon>
        <taxon>Larentiinae</taxon>
        <taxon>Operophtera</taxon>
    </lineage>
</organism>
<dbReference type="InterPro" id="IPR005828">
    <property type="entry name" value="MFS_sugar_transport-like"/>
</dbReference>
<dbReference type="EMBL" id="JTDY01000089">
    <property type="protein sequence ID" value="KOB78949.1"/>
    <property type="molecule type" value="Genomic_DNA"/>
</dbReference>
<dbReference type="Gene3D" id="1.20.1250.20">
    <property type="entry name" value="MFS general substrate transporter like domains"/>
    <property type="match status" value="1"/>
</dbReference>
<proteinExistence type="predicted"/>
<dbReference type="AlphaFoldDB" id="A0A0L7LU91"/>
<dbReference type="Pfam" id="PF00083">
    <property type="entry name" value="Sugar_tr"/>
    <property type="match status" value="1"/>
</dbReference>
<keyword evidence="4" id="KW-0472">Membrane</keyword>
<dbReference type="GO" id="GO:0022857">
    <property type="term" value="F:transmembrane transporter activity"/>
    <property type="evidence" value="ECO:0007669"/>
    <property type="project" value="InterPro"/>
</dbReference>
<accession>A0A0L7LU91</accession>
<dbReference type="GO" id="GO:0016020">
    <property type="term" value="C:membrane"/>
    <property type="evidence" value="ECO:0007669"/>
    <property type="project" value="UniProtKB-SubCell"/>
</dbReference>
<dbReference type="InterPro" id="IPR036259">
    <property type="entry name" value="MFS_trans_sf"/>
</dbReference>
<evidence type="ECO:0000313" key="6">
    <source>
        <dbReference type="Proteomes" id="UP000037510"/>
    </source>
</evidence>
<gene>
    <name evidence="5" type="ORF">OBRU01_00448</name>
</gene>
<keyword evidence="3" id="KW-1133">Transmembrane helix</keyword>
<keyword evidence="6" id="KW-1185">Reference proteome</keyword>
<evidence type="ECO:0000313" key="5">
    <source>
        <dbReference type="EMBL" id="KOB78949.1"/>
    </source>
</evidence>
<comment type="subcellular location">
    <subcellularLocation>
        <location evidence="1">Membrane</location>
    </subcellularLocation>
</comment>
<dbReference type="Proteomes" id="UP000037510">
    <property type="component" value="Unassembled WGS sequence"/>
</dbReference>
<protein>
    <submittedName>
        <fullName evidence="5">Galectin</fullName>
    </submittedName>
</protein>
<comment type="caution">
    <text evidence="5">The sequence shown here is derived from an EMBL/GenBank/DDBJ whole genome shotgun (WGS) entry which is preliminary data.</text>
</comment>
<name>A0A0L7LU91_OPEBR</name>